<dbReference type="VEuPathDB" id="TriTrypDB:ECC02_010600"/>
<sequence>MPCVYGAAACCAMPTRVNWKRRFYCWRSASSPLHLRNTNTNASRTRLMAGGRIAATWSASALVCRARHRDRPVMQPFGNRSGASGHVAFCRDSATRHGGCVGLCGWWEGDGVTGFIASARPCFGDCTVVGIVYDRIASACHCVWKLLLLPFIPFLSVQLEILLLDHHNYRFKVLGINCSIRISSTGIMIWRNRVTGFAICRKGFARQELWSTGRVRHIARALLIRVWVGGCGLWWMRFRAAGTVCGAGPLRLCMWRCLWRWCWLLLRRGCPRCMRWCCDCGAAR</sequence>
<evidence type="ECO:0000313" key="1">
    <source>
        <dbReference type="EMBL" id="KAF5216620.1"/>
    </source>
</evidence>
<dbReference type="EMBL" id="JABDHM010000189">
    <property type="protein sequence ID" value="KAF5216620.1"/>
    <property type="molecule type" value="Genomic_DNA"/>
</dbReference>
<comment type="caution">
    <text evidence="1">The sequence shown here is derived from an EMBL/GenBank/DDBJ whole genome shotgun (WGS) entry which is preliminary data.</text>
</comment>
<evidence type="ECO:0000313" key="2">
    <source>
        <dbReference type="Proteomes" id="UP000583944"/>
    </source>
</evidence>
<reference evidence="1 2" key="1">
    <citation type="journal article" date="2019" name="Genome Biol. Evol.">
        <title>Nanopore Sequencing Significantly Improves Genome Assembly of the Protozoan Parasite Trypanosoma cruzi.</title>
        <authorList>
            <person name="Diaz-Viraque F."/>
            <person name="Pita S."/>
            <person name="Greif G."/>
            <person name="de Souza R.C.M."/>
            <person name="Iraola G."/>
            <person name="Robello C."/>
        </authorList>
    </citation>
    <scope>NUCLEOTIDE SEQUENCE [LARGE SCALE GENOMIC DNA]</scope>
    <source>
        <strain evidence="1 2">Berenice</strain>
    </source>
</reference>
<organism evidence="1 2">
    <name type="scientific">Trypanosoma cruzi</name>
    <dbReference type="NCBI Taxonomy" id="5693"/>
    <lineage>
        <taxon>Eukaryota</taxon>
        <taxon>Discoba</taxon>
        <taxon>Euglenozoa</taxon>
        <taxon>Kinetoplastea</taxon>
        <taxon>Metakinetoplastina</taxon>
        <taxon>Trypanosomatida</taxon>
        <taxon>Trypanosomatidae</taxon>
        <taxon>Trypanosoma</taxon>
        <taxon>Schizotrypanum</taxon>
    </lineage>
</organism>
<accession>A0A7J6XRI8</accession>
<dbReference type="AlphaFoldDB" id="A0A7J6XRI8"/>
<dbReference type="Proteomes" id="UP000583944">
    <property type="component" value="Unassembled WGS sequence"/>
</dbReference>
<gene>
    <name evidence="1" type="ORF">ECC02_010600</name>
</gene>
<proteinExistence type="predicted"/>
<protein>
    <submittedName>
        <fullName evidence="1">Uncharacterized protein</fullName>
    </submittedName>
</protein>
<name>A0A7J6XRI8_TRYCR</name>